<feature type="transmembrane region" description="Helical" evidence="2">
    <location>
        <begin position="370"/>
        <end position="395"/>
    </location>
</feature>
<evidence type="ECO:0000313" key="4">
    <source>
        <dbReference type="Proteomes" id="UP001492380"/>
    </source>
</evidence>
<feature type="compositionally biased region" description="Acidic residues" evidence="1">
    <location>
        <begin position="115"/>
        <end position="124"/>
    </location>
</feature>
<protein>
    <submittedName>
        <fullName evidence="3">Uncharacterized protein</fullName>
    </submittedName>
</protein>
<evidence type="ECO:0000256" key="1">
    <source>
        <dbReference type="SAM" id="MobiDB-lite"/>
    </source>
</evidence>
<feature type="compositionally biased region" description="Polar residues" evidence="1">
    <location>
        <begin position="262"/>
        <end position="279"/>
    </location>
</feature>
<evidence type="ECO:0000256" key="2">
    <source>
        <dbReference type="SAM" id="Phobius"/>
    </source>
</evidence>
<feature type="compositionally biased region" description="Low complexity" evidence="1">
    <location>
        <begin position="303"/>
        <end position="328"/>
    </location>
</feature>
<proteinExistence type="predicted"/>
<feature type="region of interest" description="Disordered" evidence="1">
    <location>
        <begin position="260"/>
        <end position="364"/>
    </location>
</feature>
<sequence>MSPSDMDLQGHGRATGALRETAQQSRGHAPASNLNTSAPAGTRSRSDDSWIEVSSAPSSSSLSSANDEIITTGLRVQHDSNLNRQRRRHGQRAAGRLHLDDLGYRGSSAGTSSQEEYEESESESDQVLSSSNEGLPPHRSGRMQYAMSDHASDAEDDEDENSTAVGYNRAASGPSFTPQPNAFTHSGSAPVYRNTPAQQQTSYFERPRARRGSSQRHSYPSQQSHTPYNMISPTHQADHDAALRASLSTLLSCAAAARGLPKSQSSRTAPAPSPSNRVDPSTLRMVPESALPSSSPPSPPAPRTTTTKASTLRTGTTTSKAAAQSRSSSADKHKRRHSRDRRGSTKKARRTMSSTSMASLDDSSSLSPTLLTWVVSAGVVVLVSALSFSAGYVVGRDAGRAEVEMLGELGGNAGGIAGGCGGEVLARGGGVAGSGLGLRRLRLADAVRVS</sequence>
<dbReference type="Proteomes" id="UP001492380">
    <property type="component" value="Unassembled WGS sequence"/>
</dbReference>
<keyword evidence="4" id="KW-1185">Reference proteome</keyword>
<comment type="caution">
    <text evidence="3">The sequence shown here is derived from an EMBL/GenBank/DDBJ whole genome shotgun (WGS) entry which is preliminary data.</text>
</comment>
<feature type="compositionally biased region" description="Low complexity" evidence="1">
    <location>
        <begin position="54"/>
        <end position="65"/>
    </location>
</feature>
<keyword evidence="2" id="KW-0472">Membrane</keyword>
<dbReference type="EMBL" id="JBBWRZ010000002">
    <property type="protein sequence ID" value="KAK8243974.1"/>
    <property type="molecule type" value="Genomic_DNA"/>
</dbReference>
<organism evidence="3 4">
    <name type="scientific">Phyllosticta capitalensis</name>
    <dbReference type="NCBI Taxonomy" id="121624"/>
    <lineage>
        <taxon>Eukaryota</taxon>
        <taxon>Fungi</taxon>
        <taxon>Dikarya</taxon>
        <taxon>Ascomycota</taxon>
        <taxon>Pezizomycotina</taxon>
        <taxon>Dothideomycetes</taxon>
        <taxon>Dothideomycetes incertae sedis</taxon>
        <taxon>Botryosphaeriales</taxon>
        <taxon>Phyllostictaceae</taxon>
        <taxon>Phyllosticta</taxon>
    </lineage>
</organism>
<feature type="compositionally biased region" description="Polar residues" evidence="1">
    <location>
        <begin position="174"/>
        <end position="187"/>
    </location>
</feature>
<gene>
    <name evidence="3" type="ORF">HDK90DRAFT_462850</name>
</gene>
<name>A0ABR1YZB4_9PEZI</name>
<feature type="region of interest" description="Disordered" evidence="1">
    <location>
        <begin position="1"/>
        <end position="233"/>
    </location>
</feature>
<keyword evidence="2" id="KW-0812">Transmembrane</keyword>
<evidence type="ECO:0000313" key="3">
    <source>
        <dbReference type="EMBL" id="KAK8243974.1"/>
    </source>
</evidence>
<reference evidence="3 4" key="1">
    <citation type="submission" date="2024-04" db="EMBL/GenBank/DDBJ databases">
        <title>Phyllosticta paracitricarpa is synonymous to the EU quarantine fungus P. citricarpa based on phylogenomic analyses.</title>
        <authorList>
            <consortium name="Lawrence Berkeley National Laboratory"/>
            <person name="Van Ingen-Buijs V.A."/>
            <person name="Van Westerhoven A.C."/>
            <person name="Haridas S."/>
            <person name="Skiadas P."/>
            <person name="Martin F."/>
            <person name="Groenewald J.Z."/>
            <person name="Crous P.W."/>
            <person name="Seidl M.F."/>
        </authorList>
    </citation>
    <scope>NUCLEOTIDE SEQUENCE [LARGE SCALE GENOMIC DNA]</scope>
    <source>
        <strain evidence="3 4">CBS 123374</strain>
    </source>
</reference>
<feature type="compositionally biased region" description="Polar residues" evidence="1">
    <location>
        <begin position="21"/>
        <end position="39"/>
    </location>
</feature>
<keyword evidence="2" id="KW-1133">Transmembrane helix</keyword>
<feature type="compositionally biased region" description="Basic residues" evidence="1">
    <location>
        <begin position="332"/>
        <end position="350"/>
    </location>
</feature>
<accession>A0ABR1YZB4</accession>
<feature type="compositionally biased region" description="Low complexity" evidence="1">
    <location>
        <begin position="351"/>
        <end position="364"/>
    </location>
</feature>
<feature type="compositionally biased region" description="Polar residues" evidence="1">
    <location>
        <begin position="215"/>
        <end position="233"/>
    </location>
</feature>